<dbReference type="GO" id="GO:0005524">
    <property type="term" value="F:ATP binding"/>
    <property type="evidence" value="ECO:0007669"/>
    <property type="project" value="UniProtKB-KW"/>
</dbReference>
<keyword evidence="2" id="KW-0547">Nucleotide-binding</keyword>
<keyword evidence="2" id="KW-0067">ATP-binding</keyword>
<sequence>MRSQAALPVTSNFFVDNGIGSTNDMINLAFSPEGAWFREEGTVLLANEFRMESPVYQTILTAVARGANEWSAISGTTGKVDVTAYLSRLENIFKLIEKRAPLNGRLAGKGVRYYLSDPFFKFWYRFVDPLDQRSLAARAQWPRLQEYCRENWPTYTGRTLEDWFLARYRSDREWDQVGPWWDRRGENEIDLVALSHAGKKIVFAEVKRNPERLDMHALHVKGEAFLKANGSLAGYTQEYRGLSLEDM</sequence>
<dbReference type="AlphaFoldDB" id="A0A6I1EGH4"/>
<evidence type="ECO:0000259" key="1">
    <source>
        <dbReference type="Pfam" id="PF03008"/>
    </source>
</evidence>
<protein>
    <submittedName>
        <fullName evidence="2">ATP-binding protein</fullName>
    </submittedName>
</protein>
<dbReference type="PANTHER" id="PTHR34704">
    <property type="entry name" value="ATPASE"/>
    <property type="match status" value="1"/>
</dbReference>
<dbReference type="PANTHER" id="PTHR34704:SF1">
    <property type="entry name" value="ATPASE"/>
    <property type="match status" value="1"/>
</dbReference>
<proteinExistence type="predicted"/>
<evidence type="ECO:0000313" key="2">
    <source>
        <dbReference type="EMBL" id="KAB7653466.1"/>
    </source>
</evidence>
<name>A0A6I1EGH4_9BURK</name>
<reference evidence="2 3" key="1">
    <citation type="submission" date="2019-10" db="EMBL/GenBank/DDBJ databases">
        <title>Genome diversity of Sutterella seckii.</title>
        <authorList>
            <person name="Chaplin A.V."/>
            <person name="Sokolova S.R."/>
            <person name="Mosin K.A."/>
            <person name="Ivanova E.L."/>
            <person name="Kochetkova T.O."/>
            <person name="Goltsov A.Y."/>
            <person name="Trofimov D.Y."/>
            <person name="Efimov B.A."/>
        </authorList>
    </citation>
    <scope>NUCLEOTIDE SEQUENCE [LARGE SCALE GENOMIC DNA]</scope>
    <source>
        <strain evidence="2 3">ASD393</strain>
    </source>
</reference>
<evidence type="ECO:0000313" key="3">
    <source>
        <dbReference type="Proteomes" id="UP000430564"/>
    </source>
</evidence>
<feature type="domain" description="DUF234" evidence="1">
    <location>
        <begin position="123"/>
        <end position="207"/>
    </location>
</feature>
<comment type="caution">
    <text evidence="2">The sequence shown here is derived from an EMBL/GenBank/DDBJ whole genome shotgun (WGS) entry which is preliminary data.</text>
</comment>
<organism evidence="2 3">
    <name type="scientific">Sutterella seckii</name>
    <dbReference type="NCBI Taxonomy" id="1944635"/>
    <lineage>
        <taxon>Bacteria</taxon>
        <taxon>Pseudomonadati</taxon>
        <taxon>Pseudomonadota</taxon>
        <taxon>Betaproteobacteria</taxon>
        <taxon>Burkholderiales</taxon>
        <taxon>Sutterellaceae</taxon>
        <taxon>Sutterella</taxon>
    </lineage>
</organism>
<dbReference type="InterPro" id="IPR004256">
    <property type="entry name" value="DUF234"/>
</dbReference>
<dbReference type="EMBL" id="WEHX01000123">
    <property type="protein sequence ID" value="KAB7653466.1"/>
    <property type="molecule type" value="Genomic_DNA"/>
</dbReference>
<accession>A0A6I1EGH4</accession>
<dbReference type="OrthoDB" id="9155858at2"/>
<gene>
    <name evidence="2" type="ORF">GBM95_10870</name>
</gene>
<dbReference type="Proteomes" id="UP000430564">
    <property type="component" value="Unassembled WGS sequence"/>
</dbReference>
<dbReference type="Pfam" id="PF03008">
    <property type="entry name" value="DUF234"/>
    <property type="match status" value="1"/>
</dbReference>